<gene>
    <name evidence="1" type="ORF">LSH36_72g03099</name>
</gene>
<reference evidence="1" key="1">
    <citation type="journal article" date="2023" name="Mol. Biol. Evol.">
        <title>Third-Generation Sequencing Reveals the Adaptive Role of the Epigenome in Three Deep-Sea Polychaetes.</title>
        <authorList>
            <person name="Perez M."/>
            <person name="Aroh O."/>
            <person name="Sun Y."/>
            <person name="Lan Y."/>
            <person name="Juniper S.K."/>
            <person name="Young C.R."/>
            <person name="Angers B."/>
            <person name="Qian P.Y."/>
        </authorList>
    </citation>
    <scope>NUCLEOTIDE SEQUENCE</scope>
    <source>
        <strain evidence="1">P08H-3</strain>
    </source>
</reference>
<proteinExistence type="predicted"/>
<comment type="caution">
    <text evidence="1">The sequence shown here is derived from an EMBL/GenBank/DDBJ whole genome shotgun (WGS) entry which is preliminary data.</text>
</comment>
<evidence type="ECO:0000313" key="1">
    <source>
        <dbReference type="EMBL" id="KAK2163908.1"/>
    </source>
</evidence>
<protein>
    <submittedName>
        <fullName evidence="1">Uncharacterized protein</fullName>
    </submittedName>
</protein>
<organism evidence="1 2">
    <name type="scientific">Paralvinella palmiformis</name>
    <dbReference type="NCBI Taxonomy" id="53620"/>
    <lineage>
        <taxon>Eukaryota</taxon>
        <taxon>Metazoa</taxon>
        <taxon>Spiralia</taxon>
        <taxon>Lophotrochozoa</taxon>
        <taxon>Annelida</taxon>
        <taxon>Polychaeta</taxon>
        <taxon>Sedentaria</taxon>
        <taxon>Canalipalpata</taxon>
        <taxon>Terebellida</taxon>
        <taxon>Terebelliformia</taxon>
        <taxon>Alvinellidae</taxon>
        <taxon>Paralvinella</taxon>
    </lineage>
</organism>
<accession>A0AAD9K2U2</accession>
<dbReference type="Proteomes" id="UP001208570">
    <property type="component" value="Unassembled WGS sequence"/>
</dbReference>
<evidence type="ECO:0000313" key="2">
    <source>
        <dbReference type="Proteomes" id="UP001208570"/>
    </source>
</evidence>
<sequence length="128" mass="14541">MAHIRHIWALKTKVNVIIKLLPEDLKKNAAVAIKKRTEKVTRRYSPADCAGRSQNLHSYCSPPLPAPNDVDDQSSLQNRLDALPENLPTSPNAHILGKPPNTEFRVISWNIRGFYSRRSLLPNHIQCR</sequence>
<keyword evidence="2" id="KW-1185">Reference proteome</keyword>
<dbReference type="AlphaFoldDB" id="A0AAD9K2U2"/>
<dbReference type="EMBL" id="JAODUP010000072">
    <property type="protein sequence ID" value="KAK2163908.1"/>
    <property type="molecule type" value="Genomic_DNA"/>
</dbReference>
<name>A0AAD9K2U2_9ANNE</name>